<comment type="caution">
    <text evidence="3">The sequence shown here is derived from an EMBL/GenBank/DDBJ whole genome shotgun (WGS) entry which is preliminary data.</text>
</comment>
<keyword evidence="4" id="KW-1185">Reference proteome</keyword>
<feature type="compositionally biased region" description="Low complexity" evidence="1">
    <location>
        <begin position="183"/>
        <end position="195"/>
    </location>
</feature>
<feature type="non-terminal residue" evidence="3">
    <location>
        <position position="1"/>
    </location>
</feature>
<sequence>KLYVDGKEVPATYEPKTGTLTPDTPLTEGPHDITYTVTDLAGNESLPSGPIVITVDNTAPATPAAPGSYEDNVGKVQNPTSTAPTTDDSTPGVNIGKIPADTTPKLYVDAKEVPATYDPNTGTLTPNTPLDEGRHWITYTLTDSAGNQSAPSGPLVLTIDYTAPAAPAAPGSYEDNVGKVQNPTSTAPTTDDSTPGINIGTIPADTTPKLYVDAKEVPATYDPKTGTLTPNTPLGEGRHEITYTLTDLAGNESAPSGPLVLTVDTMAPEALSAPTLTDDVGAIVGLIADNAITDDGKPTYAGTAPAGVATVKVYDNGMYLGTSSVQPDGKWSFEPALPLASGPHSLQVSAVDAAGNEGPLSVAKPFTVAGDAPAAPAITLVNDNVGALQGSLQPNASTDDTTPTISGTGTPGTTIKLYANGQEVGTTTVAGDGTWSVTPTLSGDGLKNLTATATDGAGQSSPSTGAYPIVLDTSAPATPAAPTATDDLAPTIGVIVPGGTTNDATPVISGTGTAGDTIKVYDNGNLIGTTVVQPDGSWSLTPKDPLIDGAHSLTTTETDPAGNTSAAGPALPFTVDTSAVIVSITHAVDNVGAIQANVADNGATDDTTPELIGTATAGATVTIREGATVIGTTTAGPTGAWSLLLPAQGEGAHVYTASATNAAGTTGTVDFHLSIDTTASAVPAVTGVSDDVGSIQGPVANAGFTDDTTPALSGTGPASTTINVYDDAKLIGTTVSDASGNWSYTPVSPLAQGLHSVTAASVDAVGNVSAQSPARTFTVDTAAPDALAAPTLTDDVGAIVGLIADNAITDDGKPTYAGTAPAGV</sequence>
<feature type="domain" description="Bacterial Ig-like" evidence="2">
    <location>
        <begin position="189"/>
        <end position="265"/>
    </location>
</feature>
<dbReference type="Gene3D" id="3.30.420.430">
    <property type="match status" value="7"/>
</dbReference>
<feature type="non-terminal residue" evidence="3">
    <location>
        <position position="824"/>
    </location>
</feature>
<feature type="domain" description="Bacterial Ig-like" evidence="2">
    <location>
        <begin position="390"/>
        <end position="473"/>
    </location>
</feature>
<evidence type="ECO:0000256" key="1">
    <source>
        <dbReference type="SAM" id="MobiDB-lite"/>
    </source>
</evidence>
<feature type="region of interest" description="Disordered" evidence="1">
    <location>
        <begin position="1"/>
        <end position="29"/>
    </location>
</feature>
<feature type="region of interest" description="Disordered" evidence="1">
    <location>
        <begin position="62"/>
        <end position="100"/>
    </location>
</feature>
<evidence type="ECO:0000313" key="3">
    <source>
        <dbReference type="EMBL" id="MEJ8827522.1"/>
    </source>
</evidence>
<dbReference type="Pfam" id="PF19077">
    <property type="entry name" value="Big_13"/>
    <property type="match status" value="7"/>
</dbReference>
<accession>A0ABU8WBT4</accession>
<name>A0ABU8WBT4_9BURK</name>
<proteinExistence type="predicted"/>
<feature type="domain" description="Bacterial Ig-like" evidence="2">
    <location>
        <begin position="600"/>
        <end position="677"/>
    </location>
</feature>
<dbReference type="NCBIfam" id="NF033510">
    <property type="entry name" value="Ca_tandemer"/>
    <property type="match status" value="5"/>
</dbReference>
<feature type="domain" description="Bacterial Ig-like" evidence="2">
    <location>
        <begin position="85"/>
        <end position="160"/>
    </location>
</feature>
<feature type="domain" description="Bacterial Ig-like" evidence="2">
    <location>
        <begin position="273"/>
        <end position="359"/>
    </location>
</feature>
<organism evidence="3 4">
    <name type="scientific">Variovorax humicola</name>
    <dbReference type="NCBI Taxonomy" id="1769758"/>
    <lineage>
        <taxon>Bacteria</taxon>
        <taxon>Pseudomonadati</taxon>
        <taxon>Pseudomonadota</taxon>
        <taxon>Betaproteobacteria</taxon>
        <taxon>Burkholderiales</taxon>
        <taxon>Comamonadaceae</taxon>
        <taxon>Variovorax</taxon>
    </lineage>
</organism>
<feature type="compositionally biased region" description="Low complexity" evidence="1">
    <location>
        <begin position="79"/>
        <end position="91"/>
    </location>
</feature>
<feature type="domain" description="Bacterial Ig-like" evidence="2">
    <location>
        <begin position="499"/>
        <end position="577"/>
    </location>
</feature>
<dbReference type="RefSeq" id="WP_340368535.1">
    <property type="nucleotide sequence ID" value="NZ_JBBKZV010000087.1"/>
</dbReference>
<dbReference type="EMBL" id="JBBKZV010000087">
    <property type="protein sequence ID" value="MEJ8827522.1"/>
    <property type="molecule type" value="Genomic_DNA"/>
</dbReference>
<evidence type="ECO:0000259" key="2">
    <source>
        <dbReference type="Pfam" id="PF19077"/>
    </source>
</evidence>
<feature type="domain" description="Bacterial Ig-like" evidence="2">
    <location>
        <begin position="693"/>
        <end position="781"/>
    </location>
</feature>
<evidence type="ECO:0000313" key="4">
    <source>
        <dbReference type="Proteomes" id="UP001363010"/>
    </source>
</evidence>
<feature type="region of interest" description="Disordered" evidence="1">
    <location>
        <begin position="170"/>
        <end position="205"/>
    </location>
</feature>
<gene>
    <name evidence="3" type="ORF">WKW80_37045</name>
</gene>
<protein>
    <submittedName>
        <fullName evidence="3">Ig-like domain-containing protein</fullName>
    </submittedName>
</protein>
<dbReference type="InterPro" id="IPR044016">
    <property type="entry name" value="Big_13"/>
</dbReference>
<dbReference type="Proteomes" id="UP001363010">
    <property type="component" value="Unassembled WGS sequence"/>
</dbReference>
<reference evidence="3 4" key="1">
    <citation type="submission" date="2024-03" db="EMBL/GenBank/DDBJ databases">
        <title>Novel species of the genus Variovorax.</title>
        <authorList>
            <person name="Liu Q."/>
            <person name="Xin Y.-H."/>
        </authorList>
    </citation>
    <scope>NUCLEOTIDE SEQUENCE [LARGE SCALE GENOMIC DNA]</scope>
    <source>
        <strain evidence="3 4">KACC 18501</strain>
    </source>
</reference>